<dbReference type="SMART" id="SM00066">
    <property type="entry name" value="GAL4"/>
    <property type="match status" value="1"/>
</dbReference>
<evidence type="ECO:0000256" key="2">
    <source>
        <dbReference type="ARBA" id="ARBA00022723"/>
    </source>
</evidence>
<dbReference type="GO" id="GO:0008270">
    <property type="term" value="F:zinc ion binding"/>
    <property type="evidence" value="ECO:0007669"/>
    <property type="project" value="InterPro"/>
</dbReference>
<dbReference type="GO" id="GO:0000981">
    <property type="term" value="F:DNA-binding transcription factor activity, RNA polymerase II-specific"/>
    <property type="evidence" value="ECO:0007669"/>
    <property type="project" value="InterPro"/>
</dbReference>
<keyword evidence="2" id="KW-0479">Metal-binding</keyword>
<evidence type="ECO:0000256" key="7">
    <source>
        <dbReference type="SAM" id="MobiDB-lite"/>
    </source>
</evidence>
<keyword evidence="6" id="KW-0175">Coiled coil</keyword>
<accession>A0A0D7BAX1</accession>
<proteinExistence type="predicted"/>
<sequence length="525" mass="59825">MFPPTQAQGSASSSEPSSTRDKDKNEMDGMVPNWKEYSERVLKNHEKIACNPCRKRKQRCDRARPKCHECMLFGRECGFYEDSTGMVALVCRLKDLENRLEEHRKKKLSTRSAALVTPRPSIVVDNMECDISAMRPFFLKHRARLGVCFTEKRFAAVHRGDTSAVHPALVYAGQLAGCMFHFNERERFDPHPAESLQLRRTIESLNLALDAGSLDVLTALQVTQLLSKYFFYRNDSYAAREYVLKAAHIALKYDLHLLPVLRDKDPAATFTETSGRVLSLRIEEIGILCQLLYTDMSQRLIFGRTTLFPDYLHAELSQLYDGYDLLCTDSYLFAARANCVTYFVASHDLAARSRTDACCDKVTDTWSTSYYALLHKTRRELAYLQTRMQEVRNQNDADTARGLLTAIFLAFATLIKLYSLTAPSLPDSRKMLLRIVIQVAQITRSLKEEDFSKMCPTTVFAWIYCARAIQKEFGAADTPLSTNDLTAMLRLITHSVMVLDRKMPSFRIKLLLSDFSTKDAPSLVR</sequence>
<dbReference type="PROSITE" id="PS50048">
    <property type="entry name" value="ZN2_CY6_FUNGAL_2"/>
    <property type="match status" value="1"/>
</dbReference>
<dbReference type="OrthoDB" id="2017365at2759"/>
<evidence type="ECO:0000256" key="4">
    <source>
        <dbReference type="ARBA" id="ARBA00023163"/>
    </source>
</evidence>
<name>A0A0D7BAX1_9AGAR</name>
<evidence type="ECO:0000313" key="9">
    <source>
        <dbReference type="EMBL" id="KIY67385.1"/>
    </source>
</evidence>
<feature type="domain" description="Zn(2)-C6 fungal-type" evidence="8">
    <location>
        <begin position="49"/>
        <end position="79"/>
    </location>
</feature>
<dbReference type="CDD" id="cd00067">
    <property type="entry name" value="GAL4"/>
    <property type="match status" value="1"/>
</dbReference>
<dbReference type="Pfam" id="PF00172">
    <property type="entry name" value="Zn_clus"/>
    <property type="match status" value="1"/>
</dbReference>
<evidence type="ECO:0000259" key="8">
    <source>
        <dbReference type="PROSITE" id="PS50048"/>
    </source>
</evidence>
<feature type="region of interest" description="Disordered" evidence="7">
    <location>
        <begin position="1"/>
        <end position="31"/>
    </location>
</feature>
<evidence type="ECO:0000256" key="3">
    <source>
        <dbReference type="ARBA" id="ARBA00023015"/>
    </source>
</evidence>
<dbReference type="GO" id="GO:0005634">
    <property type="term" value="C:nucleus"/>
    <property type="evidence" value="ECO:0007669"/>
    <property type="project" value="UniProtKB-SubCell"/>
</dbReference>
<dbReference type="PANTHER" id="PTHR47338">
    <property type="entry name" value="ZN(II)2CYS6 TRANSCRIPTION FACTOR (EUROFUNG)-RELATED"/>
    <property type="match status" value="1"/>
</dbReference>
<dbReference type="CDD" id="cd12148">
    <property type="entry name" value="fungal_TF_MHR"/>
    <property type="match status" value="1"/>
</dbReference>
<feature type="coiled-coil region" evidence="6">
    <location>
        <begin position="86"/>
        <end position="113"/>
    </location>
</feature>
<dbReference type="PANTHER" id="PTHR47338:SF29">
    <property type="entry name" value="ZN(2)-C6 FUNGAL-TYPE DOMAIN-CONTAINING PROTEIN"/>
    <property type="match status" value="1"/>
</dbReference>
<feature type="compositionally biased region" description="Basic and acidic residues" evidence="7">
    <location>
        <begin position="18"/>
        <end position="27"/>
    </location>
</feature>
<dbReference type="EMBL" id="KN880527">
    <property type="protein sequence ID" value="KIY67385.1"/>
    <property type="molecule type" value="Genomic_DNA"/>
</dbReference>
<keyword evidence="10" id="KW-1185">Reference proteome</keyword>
<dbReference type="STRING" id="1314674.A0A0D7BAX1"/>
<evidence type="ECO:0000313" key="10">
    <source>
        <dbReference type="Proteomes" id="UP000054007"/>
    </source>
</evidence>
<dbReference type="Gene3D" id="4.10.240.10">
    <property type="entry name" value="Zn(2)-C6 fungal-type DNA-binding domain"/>
    <property type="match status" value="1"/>
</dbReference>
<evidence type="ECO:0000256" key="5">
    <source>
        <dbReference type="ARBA" id="ARBA00023242"/>
    </source>
</evidence>
<dbReference type="InterPro" id="IPR050815">
    <property type="entry name" value="TF_fung"/>
</dbReference>
<dbReference type="SUPFAM" id="SSF57701">
    <property type="entry name" value="Zn2/Cys6 DNA-binding domain"/>
    <property type="match status" value="1"/>
</dbReference>
<comment type="subcellular location">
    <subcellularLocation>
        <location evidence="1">Nucleus</location>
    </subcellularLocation>
</comment>
<evidence type="ECO:0000256" key="1">
    <source>
        <dbReference type="ARBA" id="ARBA00004123"/>
    </source>
</evidence>
<reference evidence="9 10" key="1">
    <citation type="journal article" date="2015" name="Fungal Genet. Biol.">
        <title>Evolution of novel wood decay mechanisms in Agaricales revealed by the genome sequences of Fistulina hepatica and Cylindrobasidium torrendii.</title>
        <authorList>
            <person name="Floudas D."/>
            <person name="Held B.W."/>
            <person name="Riley R."/>
            <person name="Nagy L.G."/>
            <person name="Koehler G."/>
            <person name="Ransdell A.S."/>
            <person name="Younus H."/>
            <person name="Chow J."/>
            <person name="Chiniquy J."/>
            <person name="Lipzen A."/>
            <person name="Tritt A."/>
            <person name="Sun H."/>
            <person name="Haridas S."/>
            <person name="LaButti K."/>
            <person name="Ohm R.A."/>
            <person name="Kues U."/>
            <person name="Blanchette R.A."/>
            <person name="Grigoriev I.V."/>
            <person name="Minto R.E."/>
            <person name="Hibbett D.S."/>
        </authorList>
    </citation>
    <scope>NUCLEOTIDE SEQUENCE [LARGE SCALE GENOMIC DNA]</scope>
    <source>
        <strain evidence="9 10">FP15055 ss-10</strain>
    </source>
</reference>
<evidence type="ECO:0000256" key="6">
    <source>
        <dbReference type="SAM" id="Coils"/>
    </source>
</evidence>
<gene>
    <name evidence="9" type="ORF">CYLTODRAFT_490662</name>
</gene>
<keyword evidence="5" id="KW-0539">Nucleus</keyword>
<protein>
    <recommendedName>
        <fullName evidence="8">Zn(2)-C6 fungal-type domain-containing protein</fullName>
    </recommendedName>
</protein>
<dbReference type="Proteomes" id="UP000054007">
    <property type="component" value="Unassembled WGS sequence"/>
</dbReference>
<keyword evidence="4" id="KW-0804">Transcription</keyword>
<dbReference type="InterPro" id="IPR001138">
    <property type="entry name" value="Zn2Cys6_DnaBD"/>
</dbReference>
<keyword evidence="3" id="KW-0805">Transcription regulation</keyword>
<dbReference type="InterPro" id="IPR036864">
    <property type="entry name" value="Zn2-C6_fun-type_DNA-bd_sf"/>
</dbReference>
<dbReference type="PROSITE" id="PS00463">
    <property type="entry name" value="ZN2_CY6_FUNGAL_1"/>
    <property type="match status" value="1"/>
</dbReference>
<dbReference type="AlphaFoldDB" id="A0A0D7BAX1"/>
<organism evidence="9 10">
    <name type="scientific">Cylindrobasidium torrendii FP15055 ss-10</name>
    <dbReference type="NCBI Taxonomy" id="1314674"/>
    <lineage>
        <taxon>Eukaryota</taxon>
        <taxon>Fungi</taxon>
        <taxon>Dikarya</taxon>
        <taxon>Basidiomycota</taxon>
        <taxon>Agaricomycotina</taxon>
        <taxon>Agaricomycetes</taxon>
        <taxon>Agaricomycetidae</taxon>
        <taxon>Agaricales</taxon>
        <taxon>Marasmiineae</taxon>
        <taxon>Physalacriaceae</taxon>
        <taxon>Cylindrobasidium</taxon>
    </lineage>
</organism>